<dbReference type="PANTHER" id="PTHR12210">
    <property type="entry name" value="DULLARD PROTEIN PHOSPHATASE"/>
    <property type="match status" value="1"/>
</dbReference>
<comment type="caution">
    <text evidence="3">The sequence shown here is derived from an EMBL/GenBank/DDBJ whole genome shotgun (WGS) entry which is preliminary data.</text>
</comment>
<accession>A0AA88KTX5</accession>
<evidence type="ECO:0000313" key="3">
    <source>
        <dbReference type="EMBL" id="KAG2388872.1"/>
    </source>
</evidence>
<dbReference type="FunFam" id="3.40.50.1000:FF:000093">
    <property type="entry name" value="NLI interacting factor-like phosphatase family protein"/>
    <property type="match status" value="1"/>
</dbReference>
<feature type="compositionally biased region" description="Low complexity" evidence="1">
    <location>
        <begin position="13"/>
        <end position="37"/>
    </location>
</feature>
<dbReference type="PROSITE" id="PS50969">
    <property type="entry name" value="FCP1"/>
    <property type="match status" value="1"/>
</dbReference>
<dbReference type="AlphaFoldDB" id="A0AA88KTX5"/>
<keyword evidence="4" id="KW-1185">Reference proteome</keyword>
<dbReference type="GO" id="GO:0016791">
    <property type="term" value="F:phosphatase activity"/>
    <property type="evidence" value="ECO:0007669"/>
    <property type="project" value="InterPro"/>
</dbReference>
<dbReference type="Pfam" id="PF03031">
    <property type="entry name" value="NIF"/>
    <property type="match status" value="1"/>
</dbReference>
<reference evidence="3 4" key="1">
    <citation type="journal article" date="2018" name="BMC Genomics">
        <title>The genome of Naegleria lovaniensis, the basis for a comparative approach to unravel pathogenicity factors of the human pathogenic amoeba N. fowleri.</title>
        <authorList>
            <person name="Liechti N."/>
            <person name="Schurch N."/>
            <person name="Bruggmann R."/>
            <person name="Wittwer M."/>
        </authorList>
    </citation>
    <scope>NUCLEOTIDE SEQUENCE [LARGE SCALE GENOMIC DNA]</scope>
    <source>
        <strain evidence="3 4">ATCC 30569</strain>
    </source>
</reference>
<dbReference type="SMART" id="SM00577">
    <property type="entry name" value="CPDc"/>
    <property type="match status" value="1"/>
</dbReference>
<gene>
    <name evidence="3" type="ORF">C9374_000311</name>
</gene>
<feature type="domain" description="FCP1 homology" evidence="2">
    <location>
        <begin position="249"/>
        <end position="414"/>
    </location>
</feature>
<feature type="compositionally biased region" description="Polar residues" evidence="1">
    <location>
        <begin position="60"/>
        <end position="86"/>
    </location>
</feature>
<dbReference type="NCBIfam" id="TIGR02251">
    <property type="entry name" value="HIF-SF_euk"/>
    <property type="match status" value="1"/>
</dbReference>
<dbReference type="InterPro" id="IPR023214">
    <property type="entry name" value="HAD_sf"/>
</dbReference>
<name>A0AA88KTX5_NAELO</name>
<dbReference type="InterPro" id="IPR036412">
    <property type="entry name" value="HAD-like_sf"/>
</dbReference>
<dbReference type="InterPro" id="IPR004274">
    <property type="entry name" value="FCP1_dom"/>
</dbReference>
<feature type="region of interest" description="Disordered" evidence="1">
    <location>
        <begin position="57"/>
        <end position="88"/>
    </location>
</feature>
<evidence type="ECO:0000313" key="4">
    <source>
        <dbReference type="Proteomes" id="UP000816034"/>
    </source>
</evidence>
<feature type="region of interest" description="Disordered" evidence="1">
    <location>
        <begin position="1"/>
        <end position="37"/>
    </location>
</feature>
<evidence type="ECO:0000259" key="2">
    <source>
        <dbReference type="PROSITE" id="PS50969"/>
    </source>
</evidence>
<dbReference type="Gene3D" id="3.40.50.1000">
    <property type="entry name" value="HAD superfamily/HAD-like"/>
    <property type="match status" value="1"/>
</dbReference>
<dbReference type="InterPro" id="IPR050365">
    <property type="entry name" value="TIM50"/>
</dbReference>
<feature type="compositionally biased region" description="Low complexity" evidence="1">
    <location>
        <begin position="176"/>
        <end position="191"/>
    </location>
</feature>
<evidence type="ECO:0000256" key="1">
    <source>
        <dbReference type="SAM" id="MobiDB-lite"/>
    </source>
</evidence>
<feature type="region of interest" description="Disordered" evidence="1">
    <location>
        <begin position="166"/>
        <end position="227"/>
    </location>
</feature>
<organism evidence="3 4">
    <name type="scientific">Naegleria lovaniensis</name>
    <name type="common">Amoeba</name>
    <dbReference type="NCBI Taxonomy" id="51637"/>
    <lineage>
        <taxon>Eukaryota</taxon>
        <taxon>Discoba</taxon>
        <taxon>Heterolobosea</taxon>
        <taxon>Tetramitia</taxon>
        <taxon>Eutetramitia</taxon>
        <taxon>Vahlkampfiidae</taxon>
        <taxon>Naegleria</taxon>
    </lineage>
</organism>
<sequence>MMIYGGTGGRGGASSSLISASTSPTTTTTTSTASASTTASMMGSTAALMMIPNISSSSSENYNPSTTTILSKQPIQQTSENSSLNESLPYGASIQQNNVTNKVLTSTSSSSTEDTKETSKEQQVSSIYNIGYQFITVLGVALENMWYFIVWIWSYLQCAVLGVSTQKNRERSKSGTQSRTTLSSSLSQVTTKHQQRDSLPHKQSTTNSSSPSTELSMSTSSSTSQSSPFEFLSLLSGRTSRSNSSACNPSLPKPYLILDLDETLIHASTTPPRPDHERLYNYVLEVLIDQVNCTFYVSERPHLKLFMEKVCEWYNVVIFTASVKSYANPVIDRLYHSDKIVDRLFRSSCYVTEHGVYIKDLKTVTDNLAKCMIVDNSPISYMWYQENAIPISNWMGENEHDRALLNLLPLLEALRHLEDVRNVLKFRVDL</sequence>
<protein>
    <recommendedName>
        <fullName evidence="2">FCP1 homology domain-containing protein</fullName>
    </recommendedName>
</protein>
<dbReference type="RefSeq" id="XP_044552864.1">
    <property type="nucleotide sequence ID" value="XM_044692602.1"/>
</dbReference>
<proteinExistence type="predicted"/>
<feature type="compositionally biased region" description="Gly residues" evidence="1">
    <location>
        <begin position="1"/>
        <end position="12"/>
    </location>
</feature>
<dbReference type="GeneID" id="68092773"/>
<dbReference type="Proteomes" id="UP000816034">
    <property type="component" value="Unassembled WGS sequence"/>
</dbReference>
<dbReference type="InterPro" id="IPR011948">
    <property type="entry name" value="Dullard_phosphatase"/>
</dbReference>
<dbReference type="EMBL" id="PYSW02000009">
    <property type="protein sequence ID" value="KAG2388872.1"/>
    <property type="molecule type" value="Genomic_DNA"/>
</dbReference>
<dbReference type="CDD" id="cd07521">
    <property type="entry name" value="HAD_FCP1-like"/>
    <property type="match status" value="1"/>
</dbReference>
<dbReference type="SUPFAM" id="SSF56784">
    <property type="entry name" value="HAD-like"/>
    <property type="match status" value="1"/>
</dbReference>
<feature type="compositionally biased region" description="Low complexity" evidence="1">
    <location>
        <begin position="203"/>
        <end position="227"/>
    </location>
</feature>